<accession>A0A4Q7UXG5</accession>
<name>A0A4Q7UXG5_PSEST</name>
<dbReference type="RefSeq" id="WP_130290967.1">
    <property type="nucleotide sequence ID" value="NZ_SHKL01000001.1"/>
</dbReference>
<sequence>MAFSPKDDLRHRPVPGKKMRDSLFWEMIMPDEQLGLQIYVYLTDRGRTGYNVAVWGPGEEPLALELGGGTVEDSADLDDFTFEGLHVRQPEFQRTAEVRYSRGDVEVEYSFEGIHDAFSFRSNPDGLPSWFAENRMEQTGRVSGFLQVGDRRVEWDRRIAHRDHSWGARNWAVPHHWKWIVAYTDSGRAVNAWIWIAKGEWGFAGYVLTDGVTVPISHVESRATYDDDMTQRHLDADVVTVDGARTRLVLDRYALVKLPTNARSETEIWEAACHATIDGEPGAAQFETHWPSSYLQHLIEAGG</sequence>
<evidence type="ECO:0000313" key="2">
    <source>
        <dbReference type="EMBL" id="RZT86712.1"/>
    </source>
</evidence>
<dbReference type="Pfam" id="PF23212">
    <property type="entry name" value="DUF7064"/>
    <property type="match status" value="1"/>
</dbReference>
<protein>
    <recommendedName>
        <fullName evidence="1">DUF7064 domain-containing protein</fullName>
    </recommendedName>
</protein>
<dbReference type="SUPFAM" id="SSF159245">
    <property type="entry name" value="AttH-like"/>
    <property type="match status" value="1"/>
</dbReference>
<gene>
    <name evidence="2" type="ORF">EV383_3609</name>
</gene>
<feature type="domain" description="DUF7064" evidence="1">
    <location>
        <begin position="171"/>
        <end position="291"/>
    </location>
</feature>
<proteinExistence type="predicted"/>
<organism evidence="2 3">
    <name type="scientific">Pseudonocardia sediminis</name>
    <dbReference type="NCBI Taxonomy" id="1397368"/>
    <lineage>
        <taxon>Bacteria</taxon>
        <taxon>Bacillati</taxon>
        <taxon>Actinomycetota</taxon>
        <taxon>Actinomycetes</taxon>
        <taxon>Pseudonocardiales</taxon>
        <taxon>Pseudonocardiaceae</taxon>
        <taxon>Pseudonocardia</taxon>
    </lineage>
</organism>
<reference evidence="2 3" key="1">
    <citation type="submission" date="2019-02" db="EMBL/GenBank/DDBJ databases">
        <title>Sequencing the genomes of 1000 actinobacteria strains.</title>
        <authorList>
            <person name="Klenk H.-P."/>
        </authorList>
    </citation>
    <scope>NUCLEOTIDE SEQUENCE [LARGE SCALE GENOMIC DNA]</scope>
    <source>
        <strain evidence="2 3">DSM 45779</strain>
    </source>
</reference>
<dbReference type="Proteomes" id="UP000291591">
    <property type="component" value="Unassembled WGS sequence"/>
</dbReference>
<dbReference type="AlphaFoldDB" id="A0A4Q7UXG5"/>
<dbReference type="OrthoDB" id="115252at2"/>
<dbReference type="EMBL" id="SHKL01000001">
    <property type="protein sequence ID" value="RZT86712.1"/>
    <property type="molecule type" value="Genomic_DNA"/>
</dbReference>
<evidence type="ECO:0000259" key="1">
    <source>
        <dbReference type="Pfam" id="PF23212"/>
    </source>
</evidence>
<keyword evidence="3" id="KW-1185">Reference proteome</keyword>
<dbReference type="InterPro" id="IPR055492">
    <property type="entry name" value="DUF7064"/>
</dbReference>
<evidence type="ECO:0000313" key="3">
    <source>
        <dbReference type="Proteomes" id="UP000291591"/>
    </source>
</evidence>
<comment type="caution">
    <text evidence="2">The sequence shown here is derived from an EMBL/GenBank/DDBJ whole genome shotgun (WGS) entry which is preliminary data.</text>
</comment>